<comment type="subcellular location">
    <subcellularLocation>
        <location evidence="2 10">Nucleus</location>
    </subcellularLocation>
</comment>
<dbReference type="Gene3D" id="3.10.20.90">
    <property type="entry name" value="Phosphatidylinositol 3-kinase Catalytic Subunit, Chain A, domain 1"/>
    <property type="match status" value="1"/>
</dbReference>
<gene>
    <name evidence="13" type="ORF">MUK42_11728</name>
</gene>
<dbReference type="EMBL" id="CP097509">
    <property type="protein sequence ID" value="URE18336.1"/>
    <property type="molecule type" value="Genomic_DNA"/>
</dbReference>
<feature type="region of interest" description="Disordered" evidence="11">
    <location>
        <begin position="188"/>
        <end position="207"/>
    </location>
</feature>
<accession>A0A9E7KI82</accession>
<dbReference type="AlphaFoldDB" id="A0A9E7KI82"/>
<dbReference type="Pfam" id="PF02309">
    <property type="entry name" value="AUX_IAA"/>
    <property type="match status" value="1"/>
</dbReference>
<keyword evidence="9 10" id="KW-0927">Auxin signaling pathway</keyword>
<reference evidence="13" key="1">
    <citation type="submission" date="2022-05" db="EMBL/GenBank/DDBJ databases">
        <title>The Musa troglodytarum L. genome provides insights into the mechanism of non-climacteric behaviour and enrichment of carotenoids.</title>
        <authorList>
            <person name="Wang J."/>
        </authorList>
    </citation>
    <scope>NUCLEOTIDE SEQUENCE</scope>
    <source>
        <tissue evidence="13">Leaf</tissue>
    </source>
</reference>
<keyword evidence="14" id="KW-1185">Reference proteome</keyword>
<comment type="subunit">
    <text evidence="4 10">Homodimers and heterodimers.</text>
</comment>
<dbReference type="FunFam" id="3.10.20.90:FF:000225">
    <property type="entry name" value="Auxin-responsive protein"/>
    <property type="match status" value="1"/>
</dbReference>
<dbReference type="GO" id="GO:0005634">
    <property type="term" value="C:nucleus"/>
    <property type="evidence" value="ECO:0007669"/>
    <property type="project" value="UniProtKB-SubCell"/>
</dbReference>
<evidence type="ECO:0000256" key="7">
    <source>
        <dbReference type="ARBA" id="ARBA00023163"/>
    </source>
</evidence>
<evidence type="ECO:0000259" key="12">
    <source>
        <dbReference type="PROSITE" id="PS51745"/>
    </source>
</evidence>
<feature type="compositionally biased region" description="Basic and acidic residues" evidence="11">
    <location>
        <begin position="198"/>
        <end position="207"/>
    </location>
</feature>
<keyword evidence="6 10" id="KW-0805">Transcription regulation</keyword>
<dbReference type="PANTHER" id="PTHR31734">
    <property type="entry name" value="AUXIN-RESPONSIVE PROTEIN IAA17"/>
    <property type="match status" value="1"/>
</dbReference>
<comment type="function">
    <text evidence="1 10">Aux/IAA proteins are short-lived transcriptional factors that function as repressors of early auxin response genes at low auxin concentrations.</text>
</comment>
<evidence type="ECO:0000256" key="4">
    <source>
        <dbReference type="ARBA" id="ARBA00011726"/>
    </source>
</evidence>
<evidence type="ECO:0000256" key="10">
    <source>
        <dbReference type="RuleBase" id="RU004549"/>
    </source>
</evidence>
<feature type="compositionally biased region" description="Polar residues" evidence="11">
    <location>
        <begin position="152"/>
        <end position="168"/>
    </location>
</feature>
<organism evidence="13 14">
    <name type="scientific">Musa troglodytarum</name>
    <name type="common">fe'i banana</name>
    <dbReference type="NCBI Taxonomy" id="320322"/>
    <lineage>
        <taxon>Eukaryota</taxon>
        <taxon>Viridiplantae</taxon>
        <taxon>Streptophyta</taxon>
        <taxon>Embryophyta</taxon>
        <taxon>Tracheophyta</taxon>
        <taxon>Spermatophyta</taxon>
        <taxon>Magnoliopsida</taxon>
        <taxon>Liliopsida</taxon>
        <taxon>Zingiberales</taxon>
        <taxon>Musaceae</taxon>
        <taxon>Musa</taxon>
    </lineage>
</organism>
<dbReference type="OrthoDB" id="615826at2759"/>
<evidence type="ECO:0000256" key="1">
    <source>
        <dbReference type="ARBA" id="ARBA00002159"/>
    </source>
</evidence>
<feature type="region of interest" description="Disordered" evidence="11">
    <location>
        <begin position="146"/>
        <end position="173"/>
    </location>
</feature>
<proteinExistence type="inferred from homology"/>
<evidence type="ECO:0000256" key="8">
    <source>
        <dbReference type="ARBA" id="ARBA00023242"/>
    </source>
</evidence>
<sequence length="419" mass="45844">MEEEFRGGRPQLFDFITNGRDWSDKGGYGAAEEKNLELRLGLPGGEDWSAVQEKREHPAESAVSPGHIAKIPKSTNLSASSGAKRGCSDAVESKPEGTLADKTTFQQRHLQQQQLGFLQLQAKGKESLHRTSGSAGLQSLEGKVCGPHAAHASSTKNTTATHSTSQSRAAAAPVVGWPPIRSFRKNLAGTAKASAESPNRRSDAEKKLENDRKGLFVKINMDGIPIGRKVDLKAYDSYEKLSLAVDELFRGLLMAAQMDPLAATTQSTKETHVIPGLLDRSGEYTLVYEDDEGDKMLVGDVPWDMFVSTAKRLRVLKSSDLCASSLTGRNQEEDKRLLNWESCRSALAFPTRLLRYVFGLKRLRQTLVLLSFPARRNSGTTKSNTASIYVTKMEGYQSSPAANGSMHETFQFHKQPAGS</sequence>
<evidence type="ECO:0000256" key="3">
    <source>
        <dbReference type="ARBA" id="ARBA00006728"/>
    </source>
</evidence>
<evidence type="ECO:0000256" key="9">
    <source>
        <dbReference type="ARBA" id="ARBA00023294"/>
    </source>
</evidence>
<evidence type="ECO:0000256" key="6">
    <source>
        <dbReference type="ARBA" id="ARBA00023015"/>
    </source>
</evidence>
<evidence type="ECO:0000256" key="5">
    <source>
        <dbReference type="ARBA" id="ARBA00022491"/>
    </source>
</evidence>
<dbReference type="InterPro" id="IPR003311">
    <property type="entry name" value="AUX_IAA"/>
</dbReference>
<keyword evidence="7 10" id="KW-0804">Transcription</keyword>
<comment type="similarity">
    <text evidence="3 10">Belongs to the Aux/IAA family.</text>
</comment>
<protein>
    <recommendedName>
        <fullName evidence="10">Auxin-responsive protein</fullName>
    </recommendedName>
</protein>
<evidence type="ECO:0000313" key="14">
    <source>
        <dbReference type="Proteomes" id="UP001055439"/>
    </source>
</evidence>
<keyword evidence="5 10" id="KW-0678">Repressor</keyword>
<evidence type="ECO:0000313" key="13">
    <source>
        <dbReference type="EMBL" id="URE18336.1"/>
    </source>
</evidence>
<dbReference type="PANTHER" id="PTHR31734:SF2">
    <property type="entry name" value="AUXIN-RESPONSIVE PROTEIN IAA26"/>
    <property type="match status" value="1"/>
</dbReference>
<dbReference type="GO" id="GO:0009734">
    <property type="term" value="P:auxin-activated signaling pathway"/>
    <property type="evidence" value="ECO:0007669"/>
    <property type="project" value="UniProtKB-UniRule"/>
</dbReference>
<evidence type="ECO:0000256" key="2">
    <source>
        <dbReference type="ARBA" id="ARBA00004123"/>
    </source>
</evidence>
<keyword evidence="8 10" id="KW-0539">Nucleus</keyword>
<dbReference type="Proteomes" id="UP001055439">
    <property type="component" value="Chromosome 7"/>
</dbReference>
<dbReference type="SUPFAM" id="SSF54277">
    <property type="entry name" value="CAD &amp; PB1 domains"/>
    <property type="match status" value="1"/>
</dbReference>
<name>A0A9E7KI82_9LILI</name>
<dbReference type="InterPro" id="IPR053793">
    <property type="entry name" value="PB1-like"/>
</dbReference>
<evidence type="ECO:0000256" key="11">
    <source>
        <dbReference type="SAM" id="MobiDB-lite"/>
    </source>
</evidence>
<dbReference type="InterPro" id="IPR033389">
    <property type="entry name" value="AUX/IAA_dom"/>
</dbReference>
<dbReference type="GO" id="GO:0006355">
    <property type="term" value="P:regulation of DNA-templated transcription"/>
    <property type="evidence" value="ECO:0007669"/>
    <property type="project" value="InterPro"/>
</dbReference>
<feature type="region of interest" description="Disordered" evidence="11">
    <location>
        <begin position="47"/>
        <end position="95"/>
    </location>
</feature>
<dbReference type="PROSITE" id="PS51745">
    <property type="entry name" value="PB1"/>
    <property type="match status" value="1"/>
</dbReference>
<feature type="domain" description="PB1" evidence="12">
    <location>
        <begin position="214"/>
        <end position="318"/>
    </location>
</feature>